<proteinExistence type="inferred from homology"/>
<dbReference type="AlphaFoldDB" id="A0A3S5IQI3"/>
<keyword evidence="6" id="KW-0539">Nucleus</keyword>
<evidence type="ECO:0000256" key="3">
    <source>
        <dbReference type="ARBA" id="ARBA00022763"/>
    </source>
</evidence>
<dbReference type="GO" id="GO:0003697">
    <property type="term" value="F:single-stranded DNA binding"/>
    <property type="evidence" value="ECO:0007669"/>
    <property type="project" value="TreeGrafter"/>
</dbReference>
<dbReference type="Pfam" id="PF03834">
    <property type="entry name" value="Rad10"/>
    <property type="match status" value="1"/>
</dbReference>
<comment type="subcellular location">
    <subcellularLocation>
        <location evidence="1">Nucleus</location>
    </subcellularLocation>
</comment>
<sequence>MPPLPRGMVMVSRKCNGGNIARLLQRRRRVVEEMDNDAYDFICGRACVLYVDDLNRLCDASYRSAVSQRISSSKTQVVSSGRRILLLLLVGVTDPRPDVLVWLNLHCSVELRCTVMLCWTEEECASYLEGLADSSVASVDYCMTSKKESAPIPVLIEAFTQTPQLMTRNDVIRAAHRYGSVAELLTASAEDLASLPGFGPKRAGRLYAVLHAGFPASCRLVSEVLSESFEPHTVDETQAAPGRIAAREEMLKALNQLQRREMEDDSHNE</sequence>
<name>A0A3S5IQI3_TRYRA</name>
<dbReference type="VEuPathDB" id="TriTrypDB:TRSC58_06091"/>
<dbReference type="Gene3D" id="3.40.50.10130">
    <property type="match status" value="1"/>
</dbReference>
<dbReference type="SUPFAM" id="SSF47781">
    <property type="entry name" value="RuvA domain 2-like"/>
    <property type="match status" value="1"/>
</dbReference>
<keyword evidence="4" id="KW-0238">DNA-binding</keyword>
<dbReference type="InterPro" id="IPR047260">
    <property type="entry name" value="ERCC1-like_central_dom"/>
</dbReference>
<dbReference type="GO" id="GO:0070522">
    <property type="term" value="C:ERCC4-ERCC1 complex"/>
    <property type="evidence" value="ECO:0007669"/>
    <property type="project" value="TreeGrafter"/>
</dbReference>
<dbReference type="InterPro" id="IPR010994">
    <property type="entry name" value="RuvA_2-like"/>
</dbReference>
<evidence type="ECO:0000256" key="4">
    <source>
        <dbReference type="ARBA" id="ARBA00023125"/>
    </source>
</evidence>
<dbReference type="GO" id="GO:0006302">
    <property type="term" value="P:double-strand break repair"/>
    <property type="evidence" value="ECO:0007669"/>
    <property type="project" value="UniProtKB-ARBA"/>
</dbReference>
<dbReference type="GO" id="GO:0003684">
    <property type="term" value="F:damaged DNA binding"/>
    <property type="evidence" value="ECO:0007669"/>
    <property type="project" value="InterPro"/>
</dbReference>
<feature type="domain" description="ERCC1-like central" evidence="7">
    <location>
        <begin position="9"/>
        <end position="131"/>
    </location>
</feature>
<comment type="similarity">
    <text evidence="2">Belongs to the ERCC1/RAD10/SWI10 family.</text>
</comment>
<reference evidence="8 9" key="1">
    <citation type="journal article" date="2018" name="BMC Genomics">
        <title>Genomic comparison of Trypanosoma conorhini and Trypanosoma rangeli to Trypanosoma cruzi strains of high and low virulence.</title>
        <authorList>
            <person name="Bradwell K.R."/>
            <person name="Koparde V.N."/>
            <person name="Matveyev A.V."/>
            <person name="Serrano M.G."/>
            <person name="Alves J.M."/>
            <person name="Parikh H."/>
            <person name="Huang B."/>
            <person name="Lee V."/>
            <person name="Espinosa-Alvarez O."/>
            <person name="Ortiz P.A."/>
            <person name="Costa-Martins A.G."/>
            <person name="Teixeira M.M."/>
            <person name="Buck G.A."/>
        </authorList>
    </citation>
    <scope>NUCLEOTIDE SEQUENCE [LARGE SCALE GENOMIC DNA]</scope>
    <source>
        <strain evidence="8 9">AM80</strain>
    </source>
</reference>
<dbReference type="GO" id="GO:0006312">
    <property type="term" value="P:mitotic recombination"/>
    <property type="evidence" value="ECO:0007669"/>
    <property type="project" value="TreeGrafter"/>
</dbReference>
<dbReference type="InterPro" id="IPR004579">
    <property type="entry name" value="ERCC1/RAD10/SWI10"/>
</dbReference>
<evidence type="ECO:0000259" key="7">
    <source>
        <dbReference type="Pfam" id="PF03834"/>
    </source>
</evidence>
<gene>
    <name evidence="8" type="ORF">TraAM80_07605</name>
</gene>
<comment type="caution">
    <text evidence="8">The sequence shown here is derived from an EMBL/GenBank/DDBJ whole genome shotgun (WGS) entry which is preliminary data.</text>
</comment>
<keyword evidence="3" id="KW-0227">DNA damage</keyword>
<dbReference type="GO" id="GO:0000110">
    <property type="term" value="C:nucleotide-excision repair factor 1 complex"/>
    <property type="evidence" value="ECO:0007669"/>
    <property type="project" value="TreeGrafter"/>
</dbReference>
<dbReference type="SUPFAM" id="SSF52980">
    <property type="entry name" value="Restriction endonuclease-like"/>
    <property type="match status" value="1"/>
</dbReference>
<accession>A0A3S5IQI3</accession>
<evidence type="ECO:0000313" key="9">
    <source>
        <dbReference type="Proteomes" id="UP000283634"/>
    </source>
</evidence>
<dbReference type="PANTHER" id="PTHR12749:SF0">
    <property type="entry name" value="DNA EXCISION REPAIR PROTEIN ERCC-1"/>
    <property type="match status" value="1"/>
</dbReference>
<organism evidence="8 9">
    <name type="scientific">Trypanosoma rangeli</name>
    <dbReference type="NCBI Taxonomy" id="5698"/>
    <lineage>
        <taxon>Eukaryota</taxon>
        <taxon>Discoba</taxon>
        <taxon>Euglenozoa</taxon>
        <taxon>Kinetoplastea</taxon>
        <taxon>Metakinetoplastina</taxon>
        <taxon>Trypanosomatida</taxon>
        <taxon>Trypanosomatidae</taxon>
        <taxon>Trypanosoma</taxon>
        <taxon>Herpetosoma</taxon>
    </lineage>
</organism>
<dbReference type="RefSeq" id="XP_029235753.1">
    <property type="nucleotide sequence ID" value="XM_029384387.1"/>
</dbReference>
<dbReference type="OMA" id="HLFRTPF"/>
<evidence type="ECO:0000256" key="2">
    <source>
        <dbReference type="ARBA" id="ARBA00008283"/>
    </source>
</evidence>
<keyword evidence="5" id="KW-0234">DNA repair</keyword>
<dbReference type="EMBL" id="MKGL01000327">
    <property type="protein sequence ID" value="RNF00412.1"/>
    <property type="molecule type" value="Genomic_DNA"/>
</dbReference>
<evidence type="ECO:0000256" key="6">
    <source>
        <dbReference type="ARBA" id="ARBA00023242"/>
    </source>
</evidence>
<dbReference type="InterPro" id="IPR011335">
    <property type="entry name" value="Restrct_endonuc-II-like"/>
</dbReference>
<dbReference type="OrthoDB" id="10262814at2759"/>
<evidence type="ECO:0000256" key="1">
    <source>
        <dbReference type="ARBA" id="ARBA00004123"/>
    </source>
</evidence>
<dbReference type="Proteomes" id="UP000283634">
    <property type="component" value="Unassembled WGS sequence"/>
</dbReference>
<keyword evidence="9" id="KW-1185">Reference proteome</keyword>
<protein>
    <submittedName>
        <fullName evidence="8">DNA repair protein</fullName>
    </submittedName>
</protein>
<dbReference type="PANTHER" id="PTHR12749">
    <property type="entry name" value="EXCISION REPAIR CROSS-COMPLEMENTING 1 ERCC1"/>
    <property type="match status" value="1"/>
</dbReference>
<dbReference type="Pfam" id="PF14520">
    <property type="entry name" value="HHH_5"/>
    <property type="match status" value="1"/>
</dbReference>
<evidence type="ECO:0000313" key="8">
    <source>
        <dbReference type="EMBL" id="RNF00412.1"/>
    </source>
</evidence>
<dbReference type="GO" id="GO:0070914">
    <property type="term" value="P:UV-damage excision repair"/>
    <property type="evidence" value="ECO:0007669"/>
    <property type="project" value="TreeGrafter"/>
</dbReference>
<evidence type="ECO:0000256" key="5">
    <source>
        <dbReference type="ARBA" id="ARBA00023204"/>
    </source>
</evidence>
<dbReference type="GeneID" id="40331538"/>
<dbReference type="Gene3D" id="1.10.150.20">
    <property type="entry name" value="5' to 3' exonuclease, C-terminal subdomain"/>
    <property type="match status" value="1"/>
</dbReference>